<keyword evidence="4" id="KW-1185">Reference proteome</keyword>
<keyword evidence="1" id="KW-0472">Membrane</keyword>
<keyword evidence="1" id="KW-1133">Transmembrane helix</keyword>
<accession>A0A8J5WWY2</accession>
<evidence type="ECO:0000313" key="4">
    <source>
        <dbReference type="Proteomes" id="UP000729402"/>
    </source>
</evidence>
<dbReference type="EMBL" id="JAAALK010000080">
    <property type="protein sequence ID" value="KAG8094878.1"/>
    <property type="molecule type" value="Genomic_DNA"/>
</dbReference>
<comment type="caution">
    <text evidence="3">The sequence shown here is derived from an EMBL/GenBank/DDBJ whole genome shotgun (WGS) entry which is preliminary data.</text>
</comment>
<dbReference type="EMBL" id="JAAALK010000289">
    <property type="protein sequence ID" value="KAG8048992.1"/>
    <property type="molecule type" value="Genomic_DNA"/>
</dbReference>
<protein>
    <submittedName>
        <fullName evidence="3">Uncharacterized protein</fullName>
    </submittedName>
</protein>
<dbReference type="AlphaFoldDB" id="A0A8J5WWY2"/>
<organism evidence="3 4">
    <name type="scientific">Zizania palustris</name>
    <name type="common">Northern wild rice</name>
    <dbReference type="NCBI Taxonomy" id="103762"/>
    <lineage>
        <taxon>Eukaryota</taxon>
        <taxon>Viridiplantae</taxon>
        <taxon>Streptophyta</taxon>
        <taxon>Embryophyta</taxon>
        <taxon>Tracheophyta</taxon>
        <taxon>Spermatophyta</taxon>
        <taxon>Magnoliopsida</taxon>
        <taxon>Liliopsida</taxon>
        <taxon>Poales</taxon>
        <taxon>Poaceae</taxon>
        <taxon>BOP clade</taxon>
        <taxon>Oryzoideae</taxon>
        <taxon>Oryzeae</taxon>
        <taxon>Zizaniinae</taxon>
        <taxon>Zizania</taxon>
    </lineage>
</organism>
<evidence type="ECO:0000313" key="3">
    <source>
        <dbReference type="EMBL" id="KAG8094878.1"/>
    </source>
</evidence>
<sequence>MASPRRLDLVWMLGESAEENLKDPKELLPLSRFEGFYPQKTVGRSWKVTPLGVNSTSMDKMEEFKKQMKLLSKDNLLITEASINRSIEGFISLVYLSVSVFPGPTMSTTVIIPLVLSVLAGANFLLAIIWRSLISSVKTRSNRTYKILRFPYKIAWP</sequence>
<reference evidence="3" key="1">
    <citation type="journal article" date="2021" name="bioRxiv">
        <title>Whole Genome Assembly and Annotation of Northern Wild Rice, Zizania palustris L., Supports a Whole Genome Duplication in the Zizania Genus.</title>
        <authorList>
            <person name="Haas M."/>
            <person name="Kono T."/>
            <person name="Macchietto M."/>
            <person name="Millas R."/>
            <person name="McGilp L."/>
            <person name="Shao M."/>
            <person name="Duquette J."/>
            <person name="Hirsch C.N."/>
            <person name="Kimball J."/>
        </authorList>
    </citation>
    <scope>NUCLEOTIDE SEQUENCE</scope>
    <source>
        <tissue evidence="3">Fresh leaf tissue</tissue>
    </source>
</reference>
<reference evidence="3" key="2">
    <citation type="submission" date="2021-02" db="EMBL/GenBank/DDBJ databases">
        <authorList>
            <person name="Kimball J.A."/>
            <person name="Haas M.W."/>
            <person name="Macchietto M."/>
            <person name="Kono T."/>
            <person name="Duquette J."/>
            <person name="Shao M."/>
        </authorList>
    </citation>
    <scope>NUCLEOTIDE SEQUENCE</scope>
    <source>
        <tissue evidence="3">Fresh leaf tissue</tissue>
    </source>
</reference>
<gene>
    <name evidence="2" type="ORF">GUJ93_ZPchr0009g674</name>
    <name evidence="3" type="ORF">GUJ93_ZPchr0012g20536</name>
</gene>
<keyword evidence="1" id="KW-0812">Transmembrane</keyword>
<feature type="transmembrane region" description="Helical" evidence="1">
    <location>
        <begin position="110"/>
        <end position="130"/>
    </location>
</feature>
<dbReference type="Proteomes" id="UP000729402">
    <property type="component" value="Unassembled WGS sequence"/>
</dbReference>
<evidence type="ECO:0000256" key="1">
    <source>
        <dbReference type="SAM" id="Phobius"/>
    </source>
</evidence>
<evidence type="ECO:0000313" key="2">
    <source>
        <dbReference type="EMBL" id="KAG8048992.1"/>
    </source>
</evidence>
<name>A0A8J5WWY2_ZIZPA</name>
<proteinExistence type="predicted"/>